<evidence type="ECO:0000313" key="2">
    <source>
        <dbReference type="Proteomes" id="UP000000442"/>
    </source>
</evidence>
<dbReference type="HOGENOM" id="CLU_758034_0_0_7"/>
<accession>C0Q8U1</accession>
<name>C0Q8U1_DESAH</name>
<dbReference type="AlphaFoldDB" id="C0Q8U1"/>
<organism evidence="1 2">
    <name type="scientific">Desulforapulum autotrophicum (strain ATCC 43914 / DSM 3382 / VKM B-1955 / HRM2)</name>
    <name type="common">Desulfobacterium autotrophicum</name>
    <dbReference type="NCBI Taxonomy" id="177437"/>
    <lineage>
        <taxon>Bacteria</taxon>
        <taxon>Pseudomonadati</taxon>
        <taxon>Thermodesulfobacteriota</taxon>
        <taxon>Desulfobacteria</taxon>
        <taxon>Desulfobacterales</taxon>
        <taxon>Desulfobacteraceae</taxon>
        <taxon>Desulforapulum</taxon>
    </lineage>
</organism>
<dbReference type="eggNOG" id="ENOG5031AW1">
    <property type="taxonomic scope" value="Bacteria"/>
</dbReference>
<protein>
    <submittedName>
        <fullName evidence="1">Uncharacterized protein</fullName>
    </submittedName>
</protein>
<sequence length="365" mass="41505">MQIAYDNLFHVKISHSYYPKNGPHCLAADLCIFPSSSCLEKMKDLGLLFKPTPHGFTVIYEADKTPEGKFSPRRPITDPMKFTFYLVQKNPCLLNFSDLPLPSPKSQVIYRMHNRQDSVRHNQLLLTAHGDSQFLTAEDQIQQKPGRFTLSFETNKASVYMELKNELGDHVKGERIFPQKNRVNLPVMLQAHPPGTYTLFLDGEKNSTFYVDDEIKGRNIFGVVEIFHSSGVIEPYRFMDANNLATTKDYTININQRRVFWKYYVVKKHQKTIDSKDLAITSPTTDLGFTRLPDITLSNGLTAAPFVSDSSYQMSATPRKGITLTKTNGNGDGAFEIENLANATPMNLKPDKDNDSYYSEIFIYI</sequence>
<keyword evidence="2" id="KW-1185">Reference proteome</keyword>
<dbReference type="OrthoDB" id="7054120at2"/>
<reference evidence="1 2" key="1">
    <citation type="journal article" date="2009" name="Environ. Microbiol.">
        <title>Genome sequence of Desulfobacterium autotrophicum HRM2, a marine sulfate reducer oxidizing organic carbon completely to carbon dioxide.</title>
        <authorList>
            <person name="Strittmatter A.W."/>
            <person name="Liesegang H."/>
            <person name="Rabus R."/>
            <person name="Decker I."/>
            <person name="Amann J."/>
            <person name="Andres S."/>
            <person name="Henne A."/>
            <person name="Fricke W.F."/>
            <person name="Martinez-Arias R."/>
            <person name="Bartels D."/>
            <person name="Goesmann A."/>
            <person name="Krause L."/>
            <person name="Puehler A."/>
            <person name="Klenk H.P."/>
            <person name="Richter M."/>
            <person name="Schuler M."/>
            <person name="Gloeckner F.O."/>
            <person name="Meyerdierks A."/>
            <person name="Gottschalk G."/>
            <person name="Amann R."/>
        </authorList>
    </citation>
    <scope>NUCLEOTIDE SEQUENCE [LARGE SCALE GENOMIC DNA]</scope>
    <source>
        <strain evidence="2">ATCC 43914 / DSM 3382 / HRM2</strain>
    </source>
</reference>
<dbReference type="EMBL" id="CP001087">
    <property type="protein sequence ID" value="ACN14431.1"/>
    <property type="molecule type" value="Genomic_DNA"/>
</dbReference>
<gene>
    <name evidence="1" type="ordered locus">HRM2_13200</name>
</gene>
<dbReference type="Proteomes" id="UP000000442">
    <property type="component" value="Chromosome"/>
</dbReference>
<dbReference type="RefSeq" id="WP_015903218.1">
    <property type="nucleotide sequence ID" value="NC_012108.1"/>
</dbReference>
<proteinExistence type="predicted"/>
<dbReference type="KEGG" id="dat:HRM2_13200"/>
<evidence type="ECO:0000313" key="1">
    <source>
        <dbReference type="EMBL" id="ACN14431.1"/>
    </source>
</evidence>
<dbReference type="STRING" id="177437.HRM2_13200"/>